<dbReference type="PROSITE" id="PS50113">
    <property type="entry name" value="PAC"/>
    <property type="match status" value="2"/>
</dbReference>
<dbReference type="Gene3D" id="3.30.565.10">
    <property type="entry name" value="Histidine kinase-like ATPase, C-terminal domain"/>
    <property type="match status" value="1"/>
</dbReference>
<feature type="domain" description="PAC" evidence="9">
    <location>
        <begin position="366"/>
        <end position="418"/>
    </location>
</feature>
<keyword evidence="5" id="KW-0175">Coiled coil</keyword>
<comment type="catalytic activity">
    <reaction evidence="1">
        <text>ATP + protein L-histidine = ADP + protein N-phospho-L-histidine.</text>
        <dbReference type="EC" id="2.7.13.3"/>
    </reaction>
</comment>
<dbReference type="CDD" id="cd00130">
    <property type="entry name" value="PAS"/>
    <property type="match status" value="2"/>
</dbReference>
<evidence type="ECO:0000313" key="10">
    <source>
        <dbReference type="EMBL" id="OLP56130.1"/>
    </source>
</evidence>
<dbReference type="SMART" id="SM00091">
    <property type="entry name" value="PAS"/>
    <property type="match status" value="2"/>
</dbReference>
<dbReference type="PROSITE" id="PS50110">
    <property type="entry name" value="RESPONSE_REGULATORY"/>
    <property type="match status" value="2"/>
</dbReference>
<evidence type="ECO:0000256" key="3">
    <source>
        <dbReference type="ARBA" id="ARBA00022553"/>
    </source>
</evidence>
<dbReference type="EMBL" id="MKIO01000024">
    <property type="protein sequence ID" value="OLP56130.1"/>
    <property type="molecule type" value="Genomic_DNA"/>
</dbReference>
<dbReference type="SMART" id="SM00448">
    <property type="entry name" value="REC"/>
    <property type="match status" value="2"/>
</dbReference>
<gene>
    <name evidence="10" type="ORF">BJF92_20235</name>
</gene>
<dbReference type="Pfam" id="PF08448">
    <property type="entry name" value="PAS_4"/>
    <property type="match status" value="2"/>
</dbReference>
<evidence type="ECO:0000259" key="8">
    <source>
        <dbReference type="PROSITE" id="PS50112"/>
    </source>
</evidence>
<feature type="modified residue" description="4-aspartylphosphate" evidence="4">
    <location>
        <position position="770"/>
    </location>
</feature>
<dbReference type="InterPro" id="IPR036890">
    <property type="entry name" value="HATPase_C_sf"/>
</dbReference>
<dbReference type="Pfam" id="PF02518">
    <property type="entry name" value="HATPase_c"/>
    <property type="match status" value="1"/>
</dbReference>
<evidence type="ECO:0000259" key="9">
    <source>
        <dbReference type="PROSITE" id="PS50113"/>
    </source>
</evidence>
<dbReference type="InterPro" id="IPR013656">
    <property type="entry name" value="PAS_4"/>
</dbReference>
<evidence type="ECO:0000256" key="4">
    <source>
        <dbReference type="PROSITE-ProRule" id="PRU00169"/>
    </source>
</evidence>
<dbReference type="RefSeq" id="WP_075634209.1">
    <property type="nucleotide sequence ID" value="NZ_MKIO01000024.1"/>
</dbReference>
<evidence type="ECO:0000256" key="2">
    <source>
        <dbReference type="ARBA" id="ARBA00012438"/>
    </source>
</evidence>
<dbReference type="PANTHER" id="PTHR43065:SF42">
    <property type="entry name" value="TWO-COMPONENT SENSOR PPRA"/>
    <property type="match status" value="1"/>
</dbReference>
<evidence type="ECO:0000256" key="1">
    <source>
        <dbReference type="ARBA" id="ARBA00000085"/>
    </source>
</evidence>
<dbReference type="InterPro" id="IPR000700">
    <property type="entry name" value="PAS-assoc_C"/>
</dbReference>
<dbReference type="InterPro" id="IPR003661">
    <property type="entry name" value="HisK_dim/P_dom"/>
</dbReference>
<evidence type="ECO:0000259" key="7">
    <source>
        <dbReference type="PROSITE" id="PS50110"/>
    </source>
</evidence>
<reference evidence="10 11" key="1">
    <citation type="submission" date="2016-09" db="EMBL/GenBank/DDBJ databases">
        <title>Rhizobium sp. nov., a novel species isolated from the rice rhizosphere.</title>
        <authorList>
            <person name="Zhao J."/>
            <person name="Zhang X."/>
        </authorList>
    </citation>
    <scope>NUCLEOTIDE SEQUENCE [LARGE SCALE GENOMIC DNA]</scope>
    <source>
        <strain evidence="10 11">MH17</strain>
    </source>
</reference>
<dbReference type="GO" id="GO:0000155">
    <property type="term" value="F:phosphorelay sensor kinase activity"/>
    <property type="evidence" value="ECO:0007669"/>
    <property type="project" value="InterPro"/>
</dbReference>
<evidence type="ECO:0000256" key="5">
    <source>
        <dbReference type="SAM" id="Coils"/>
    </source>
</evidence>
<feature type="coiled-coil region" evidence="5">
    <location>
        <begin position="416"/>
        <end position="450"/>
    </location>
</feature>
<dbReference type="SUPFAM" id="SSF55785">
    <property type="entry name" value="PYP-like sensor domain (PAS domain)"/>
    <property type="match status" value="3"/>
</dbReference>
<dbReference type="PRINTS" id="PR00344">
    <property type="entry name" value="BCTRLSENSOR"/>
</dbReference>
<comment type="caution">
    <text evidence="10">The sequence shown here is derived from an EMBL/GenBank/DDBJ whole genome shotgun (WGS) entry which is preliminary data.</text>
</comment>
<feature type="domain" description="PAS" evidence="8">
    <location>
        <begin position="168"/>
        <end position="238"/>
    </location>
</feature>
<dbReference type="CDD" id="cd16919">
    <property type="entry name" value="HATPase_CckA-like"/>
    <property type="match status" value="1"/>
</dbReference>
<accession>A0A1Q9ALG5</accession>
<dbReference type="InterPro" id="IPR035965">
    <property type="entry name" value="PAS-like_dom_sf"/>
</dbReference>
<dbReference type="InterPro" id="IPR013655">
    <property type="entry name" value="PAS_fold_3"/>
</dbReference>
<dbReference type="InterPro" id="IPR011006">
    <property type="entry name" value="CheY-like_superfamily"/>
</dbReference>
<feature type="domain" description="Response regulatory" evidence="7">
    <location>
        <begin position="866"/>
        <end position="976"/>
    </location>
</feature>
<feature type="domain" description="Histidine kinase" evidence="6">
    <location>
        <begin position="477"/>
        <end position="700"/>
    </location>
</feature>
<keyword evidence="3 4" id="KW-0597">Phosphoprotein</keyword>
<dbReference type="Gene3D" id="3.40.50.2300">
    <property type="match status" value="2"/>
</dbReference>
<dbReference type="InterPro" id="IPR000014">
    <property type="entry name" value="PAS"/>
</dbReference>
<proteinExistence type="predicted"/>
<dbReference type="FunFam" id="3.30.450.20:FF:000099">
    <property type="entry name" value="Sensory box sensor histidine kinase"/>
    <property type="match status" value="1"/>
</dbReference>
<feature type="modified residue" description="4-aspartylphosphate" evidence="4">
    <location>
        <position position="915"/>
    </location>
</feature>
<dbReference type="AlphaFoldDB" id="A0A1Q9ALG5"/>
<dbReference type="PROSITE" id="PS50109">
    <property type="entry name" value="HIS_KIN"/>
    <property type="match status" value="1"/>
</dbReference>
<dbReference type="PROSITE" id="PS50112">
    <property type="entry name" value="PAS"/>
    <property type="match status" value="1"/>
</dbReference>
<dbReference type="Pfam" id="PF08447">
    <property type="entry name" value="PAS_3"/>
    <property type="match status" value="1"/>
</dbReference>
<dbReference type="InterPro" id="IPR003594">
    <property type="entry name" value="HATPase_dom"/>
</dbReference>
<dbReference type="Pfam" id="PF00072">
    <property type="entry name" value="Response_reg"/>
    <property type="match status" value="2"/>
</dbReference>
<dbReference type="CDD" id="cd18161">
    <property type="entry name" value="REC_hyHK_blue-like"/>
    <property type="match status" value="1"/>
</dbReference>
<dbReference type="InterPro" id="IPR001789">
    <property type="entry name" value="Sig_transdc_resp-reg_receiver"/>
</dbReference>
<dbReference type="SUPFAM" id="SSF55874">
    <property type="entry name" value="ATPase domain of HSP90 chaperone/DNA topoisomerase II/histidine kinase"/>
    <property type="match status" value="1"/>
</dbReference>
<dbReference type="Gene3D" id="3.30.450.20">
    <property type="entry name" value="PAS domain"/>
    <property type="match status" value="3"/>
</dbReference>
<dbReference type="InterPro" id="IPR036097">
    <property type="entry name" value="HisK_dim/P_sf"/>
</dbReference>
<evidence type="ECO:0000259" key="6">
    <source>
        <dbReference type="PROSITE" id="PS50109"/>
    </source>
</evidence>
<dbReference type="SMART" id="SM00387">
    <property type="entry name" value="HATPase_c"/>
    <property type="match status" value="1"/>
</dbReference>
<keyword evidence="10" id="KW-0418">Kinase</keyword>
<dbReference type="STRING" id="1672749.BJF92_20235"/>
<protein>
    <recommendedName>
        <fullName evidence="2">histidine kinase</fullName>
        <ecNumber evidence="2">2.7.13.3</ecNumber>
    </recommendedName>
</protein>
<keyword evidence="10" id="KW-0808">Transferase</keyword>
<organism evidence="10 11">
    <name type="scientific">Xaviernesmea rhizosphaerae</name>
    <dbReference type="NCBI Taxonomy" id="1672749"/>
    <lineage>
        <taxon>Bacteria</taxon>
        <taxon>Pseudomonadati</taxon>
        <taxon>Pseudomonadota</taxon>
        <taxon>Alphaproteobacteria</taxon>
        <taxon>Hyphomicrobiales</taxon>
        <taxon>Rhizobiaceae</taxon>
        <taxon>Rhizobium/Agrobacterium group</taxon>
        <taxon>Xaviernesmea</taxon>
    </lineage>
</organism>
<evidence type="ECO:0000313" key="11">
    <source>
        <dbReference type="Proteomes" id="UP000186143"/>
    </source>
</evidence>
<dbReference type="Gene3D" id="1.10.287.130">
    <property type="match status" value="1"/>
</dbReference>
<dbReference type="EC" id="2.7.13.3" evidence="2"/>
<dbReference type="InterPro" id="IPR001610">
    <property type="entry name" value="PAC"/>
</dbReference>
<dbReference type="NCBIfam" id="TIGR00229">
    <property type="entry name" value="sensory_box"/>
    <property type="match status" value="2"/>
</dbReference>
<dbReference type="InterPro" id="IPR004358">
    <property type="entry name" value="Sig_transdc_His_kin-like_C"/>
</dbReference>
<dbReference type="SMART" id="SM00086">
    <property type="entry name" value="PAC"/>
    <property type="match status" value="3"/>
</dbReference>
<dbReference type="InterPro" id="IPR005467">
    <property type="entry name" value="His_kinase_dom"/>
</dbReference>
<sequence length="983" mass="107332">MTQDVGATAWPIGGGTTGALIRAFDWAATPLGPMDGWPQILRVHIDTLVNSPIPQALLWGRDAVMLYNDGYSVIAGGRHPQALGRRVDEVWPEVRDWNSRILEAGFRGEVQSFRDQPMTLHPNGQAEDMIFDLFYTPIHNDAGGVDGVLCTVLDNTEQVRTTQALAESQAETRRIADALPLLVGYFGQDGIYRFANRSYVEWFGRTPEEVIGRHLREVIGPGFYENRKALIARGLAGEAIVTDTVIERPDGTQRAAEVRYVPDRREDGSVEGVHVLIIDIAERKQVEADLTRSNARFAAAVEAVHGILWTNSADGRMVGPQPGWSALTGQSFADYQNYGWANAVHPEDRAPSIATWRAAVAAKQTYVWEHRLRRHDGAWRIFAIRAVPILDDGGEIAEWVGIHTDITDQREAESSLKRHAVDLERQVRHRERAEEQLRLLNETLEARVEEEIAVRRAAQVALQQAQKMETIGKLTGGVAHDFNNLLQVVSGNLQLLSKDVIGNERAERRVTNALAGVARGAKLAAQLLAFGRRQPLEPKVTNIGRFLNGMDDLLRRSLGEAIEIETMVAGGLWNSFVDPLQVENAVLNLAINARDAMEGHGKLTIEVGNAFLDDRYARIQGDVEPGQYVCLSVSDTGSGMTPEVLEQVFEPFFSTKPEGKGSGLGLSMVYGFVKQSGGHVKIYSEVGQGTTVKIYLPRATDGEDREVEVQSGPVVGGNETVLVVEDDDEVRATVVEMLTDLGYGVLKATNAQNALSVIESGIAIQLLFTDVVMPGTLKSTELARRARERLPGIAVLFTSGYTENAIVHGGRLDPDVELISKPYTREMLARKIRHVLANTAQRHQAEAPRAAPARPVTAATPSRMLTVLVVEDDALIRANNREMIEDAGHHVIEAASAEEAQQTIGTSDIDVLVTDLGLPGASGGTLAQFARQLRPSLGLVFATGNDRLPDGAEQGAVLLMKPYDGERLVCAILASLERDAGHG</sequence>
<dbReference type="SUPFAM" id="SSF52172">
    <property type="entry name" value="CheY-like"/>
    <property type="match status" value="2"/>
</dbReference>
<dbReference type="CDD" id="cd00082">
    <property type="entry name" value="HisKA"/>
    <property type="match status" value="1"/>
</dbReference>
<dbReference type="SUPFAM" id="SSF47384">
    <property type="entry name" value="Homodimeric domain of signal transducing histidine kinase"/>
    <property type="match status" value="1"/>
</dbReference>
<dbReference type="OrthoDB" id="9796100at2"/>
<feature type="domain" description="Response regulatory" evidence="7">
    <location>
        <begin position="720"/>
        <end position="836"/>
    </location>
</feature>
<dbReference type="PANTHER" id="PTHR43065">
    <property type="entry name" value="SENSOR HISTIDINE KINASE"/>
    <property type="match status" value="1"/>
</dbReference>
<feature type="domain" description="PAC" evidence="9">
    <location>
        <begin position="240"/>
        <end position="292"/>
    </location>
</feature>
<dbReference type="Proteomes" id="UP000186143">
    <property type="component" value="Unassembled WGS sequence"/>
</dbReference>
<name>A0A1Q9ALG5_9HYPH</name>